<keyword evidence="2 4" id="KW-0663">Pyridoxal phosphate</keyword>
<dbReference type="AlphaFoldDB" id="A0A1V6Z3J2"/>
<dbReference type="Proteomes" id="UP000191691">
    <property type="component" value="Unassembled WGS sequence"/>
</dbReference>
<dbReference type="GO" id="GO:0030170">
    <property type="term" value="F:pyridoxal phosphate binding"/>
    <property type="evidence" value="ECO:0007669"/>
    <property type="project" value="InterPro"/>
</dbReference>
<dbReference type="EMBL" id="MOOB01000004">
    <property type="protein sequence ID" value="OQE94255.1"/>
    <property type="molecule type" value="Genomic_DNA"/>
</dbReference>
<dbReference type="InterPro" id="IPR002129">
    <property type="entry name" value="PyrdxlP-dep_de-COase"/>
</dbReference>
<dbReference type="PANTHER" id="PTHR42735">
    <property type="match status" value="1"/>
</dbReference>
<accession>A0A1V6Z3J2</accession>
<dbReference type="Gene3D" id="3.40.640.10">
    <property type="entry name" value="Type I PLP-dependent aspartate aminotransferase-like (Major domain)"/>
    <property type="match status" value="1"/>
</dbReference>
<dbReference type="InterPro" id="IPR015421">
    <property type="entry name" value="PyrdxlP-dep_Trfase_major"/>
</dbReference>
<evidence type="ECO:0000256" key="1">
    <source>
        <dbReference type="ARBA" id="ARBA00001933"/>
    </source>
</evidence>
<keyword evidence="6" id="KW-1185">Reference proteome</keyword>
<proteinExistence type="predicted"/>
<evidence type="ECO:0000256" key="2">
    <source>
        <dbReference type="ARBA" id="ARBA00022898"/>
    </source>
</evidence>
<evidence type="ECO:0000313" key="6">
    <source>
        <dbReference type="Proteomes" id="UP000191691"/>
    </source>
</evidence>
<gene>
    <name evidence="5" type="ORF">PENNAL_c0004G10292</name>
</gene>
<comment type="cofactor">
    <cofactor evidence="1 4">
        <name>pyridoxal 5'-phosphate</name>
        <dbReference type="ChEBI" id="CHEBI:597326"/>
    </cofactor>
</comment>
<evidence type="ECO:0000313" key="5">
    <source>
        <dbReference type="EMBL" id="OQE94255.1"/>
    </source>
</evidence>
<protein>
    <submittedName>
        <fullName evidence="5">Uncharacterized protein</fullName>
    </submittedName>
</protein>
<sequence length="1038" mass="117129">MSRSDTSPTAHSDGGEDRITDQNVINNYFIGPRASNMPDFRANINTVLDELLETRLDYYPEDNDQKFITKEVRRSKEFQKVRHNFGDVVRKVAQLLGEHSVPFWSPRYEAHMCTDLTMPSLLGYFMTMLYNPNNVALEASPMTTVAELKVGEQLCELFGYRTPHTPDPTGARKGEPESWGHITCDGTVANLESIWVALSQAINKGSLNFIKNLFEVETCKDGKKNFATMETWDLLNLKPETVLDLPDQLYEKFGISSDYLKDALDKYNIQSTGLVPDETDQLYKNLKPMKYLVAKTRHYSWPKGLAIAGLGSRNLLEIDVDDDAHIDTAQLESKLNDCLRDKVPVYAVVGIIGTTEEGAVDRLEEIVGIRDRMQKKGLSFLIHADAAWGGYFTTMLHRGADGKPRLGDADKGAVPALTLRKETEKDLLALNRADSITVDPHKAGYVPYPAGSLVYKDGRMRHLVTWSSPFLSQGSSENIGVYGVEGSKPGAAAMSTWLSNQTIGLDPDGYGKLLGQASFTSSRLSVRYAVLSDFRQDNRKKFICVPFNRLPKERKEGGGYAFNSEEVEQDRDEIRKLILGQDNEKLMENPKAMALLRQLGSDTNINCFALNFYLDKDNKRLNTDIEEANYFMKRVIDRLSITTANTDPTKIPVFLTSTKFEPKLYGNCAKTFMKRLGLTVVEEDLFVLRNVVMSPFPTKHYFIGELWDEFEKKVNEEVEQVRIRNDPTAHKAQFLLQGTESTGKTFLVLQTSFHTATLRQQLIVSADLEDKVKHKYLDLKGQSPKTSLLLVSKQNINIEDGLKKLHLQPFKFTAGIFNKAEYLRHQEKPESPLLPLAEGEVRISENDIIKSRPLNSTNRDHDYPQKDMPFYLYGTPDQMHISHMLLRSPNINLSASNVTLSAKDENSHKPEEVIHAGDLSSGLILALTDHREGAMQPFPERVSARNTDDTPDTFFFSNGRTFDVAVWKDPKKNVDMGPDLLKDIGQPFWRGVLTLSPDLDYDSVWPNKDPAANKKVDSAYWQDELSKIPNVLNAKYKG</sequence>
<dbReference type="SUPFAM" id="SSF53383">
    <property type="entry name" value="PLP-dependent transferases"/>
    <property type="match status" value="1"/>
</dbReference>
<reference evidence="6" key="1">
    <citation type="journal article" date="2017" name="Nat. Microbiol.">
        <title>Global analysis of biosynthetic gene clusters reveals vast potential of secondary metabolite production in Penicillium species.</title>
        <authorList>
            <person name="Nielsen J.C."/>
            <person name="Grijseels S."/>
            <person name="Prigent S."/>
            <person name="Ji B."/>
            <person name="Dainat J."/>
            <person name="Nielsen K.F."/>
            <person name="Frisvad J.C."/>
            <person name="Workman M."/>
            <person name="Nielsen J."/>
        </authorList>
    </citation>
    <scope>NUCLEOTIDE SEQUENCE [LARGE SCALE GENOMIC DNA]</scope>
    <source>
        <strain evidence="6">IBT 13039</strain>
    </source>
</reference>
<dbReference type="InterPro" id="IPR050477">
    <property type="entry name" value="GrpII_AminoAcid_Decarb"/>
</dbReference>
<evidence type="ECO:0000256" key="4">
    <source>
        <dbReference type="PIRSR" id="PIRSR602129-50"/>
    </source>
</evidence>
<dbReference type="OMA" id="LSWGHIT"/>
<dbReference type="STRING" id="60175.A0A1V6Z3J2"/>
<evidence type="ECO:0000256" key="3">
    <source>
        <dbReference type="ARBA" id="ARBA00023239"/>
    </source>
</evidence>
<dbReference type="Pfam" id="PF00282">
    <property type="entry name" value="Pyridoxal_deC"/>
    <property type="match status" value="1"/>
</dbReference>
<keyword evidence="3" id="KW-0456">Lyase</keyword>
<comment type="caution">
    <text evidence="5">The sequence shown here is derived from an EMBL/GenBank/DDBJ whole genome shotgun (WGS) entry which is preliminary data.</text>
</comment>
<dbReference type="GO" id="GO:0016830">
    <property type="term" value="F:carbon-carbon lyase activity"/>
    <property type="evidence" value="ECO:0007669"/>
    <property type="project" value="InterPro"/>
</dbReference>
<dbReference type="GO" id="GO:0019752">
    <property type="term" value="P:carboxylic acid metabolic process"/>
    <property type="evidence" value="ECO:0007669"/>
    <property type="project" value="InterPro"/>
</dbReference>
<dbReference type="PANTHER" id="PTHR42735:SF4">
    <property type="entry name" value="PYRIDOXAL PHOSPHATE-DEPENDENT DECARBOXYLASE FAMILY PROTEIN"/>
    <property type="match status" value="1"/>
</dbReference>
<feature type="modified residue" description="N6-(pyridoxal phosphate)lysine" evidence="4">
    <location>
        <position position="442"/>
    </location>
</feature>
<organism evidence="5 6">
    <name type="scientific">Penicillium nalgiovense</name>
    <dbReference type="NCBI Taxonomy" id="60175"/>
    <lineage>
        <taxon>Eukaryota</taxon>
        <taxon>Fungi</taxon>
        <taxon>Dikarya</taxon>
        <taxon>Ascomycota</taxon>
        <taxon>Pezizomycotina</taxon>
        <taxon>Eurotiomycetes</taxon>
        <taxon>Eurotiomycetidae</taxon>
        <taxon>Eurotiales</taxon>
        <taxon>Aspergillaceae</taxon>
        <taxon>Penicillium</taxon>
    </lineage>
</organism>
<dbReference type="InterPro" id="IPR015424">
    <property type="entry name" value="PyrdxlP-dep_Trfase"/>
</dbReference>
<name>A0A1V6Z3J2_PENNA</name>